<keyword evidence="4" id="KW-1185">Reference proteome</keyword>
<dbReference type="GO" id="GO:0008270">
    <property type="term" value="F:zinc ion binding"/>
    <property type="evidence" value="ECO:0007669"/>
    <property type="project" value="InterPro"/>
</dbReference>
<dbReference type="KEGG" id="crq:GCK72_020950"/>
<dbReference type="CTD" id="9815045"/>
<organism evidence="4">
    <name type="scientific">Caenorhabditis remanei</name>
    <name type="common">Caenorhabditis vulgaris</name>
    <dbReference type="NCBI Taxonomy" id="31234"/>
    <lineage>
        <taxon>Eukaryota</taxon>
        <taxon>Metazoa</taxon>
        <taxon>Ecdysozoa</taxon>
        <taxon>Nematoda</taxon>
        <taxon>Chromadorea</taxon>
        <taxon>Rhabditida</taxon>
        <taxon>Rhabditina</taxon>
        <taxon>Rhabditomorpha</taxon>
        <taxon>Rhabditoidea</taxon>
        <taxon>Rhabditidae</taxon>
        <taxon>Peloderinae</taxon>
        <taxon>Caenorhabditis</taxon>
    </lineage>
</organism>
<dbReference type="HOGENOM" id="CLU_1016495_0_0_1"/>
<dbReference type="PROSITE" id="PS00028">
    <property type="entry name" value="ZINC_FINGER_C2H2_1"/>
    <property type="match status" value="1"/>
</dbReference>
<dbReference type="RefSeq" id="XP_003100530.2">
    <property type="nucleotide sequence ID" value="XM_003100482.2"/>
</dbReference>
<dbReference type="FunCoup" id="E3MTE7">
    <property type="interactions" value="1677"/>
</dbReference>
<dbReference type="eggNOG" id="ENOG502THPC">
    <property type="taxonomic scope" value="Eukaryota"/>
</dbReference>
<dbReference type="Pfam" id="PF21816">
    <property type="entry name" value="Zap1_zf1"/>
    <property type="match status" value="1"/>
</dbReference>
<dbReference type="InParanoid" id="E3MTE7"/>
<reference evidence="3" key="1">
    <citation type="submission" date="2007-07" db="EMBL/GenBank/DDBJ databases">
        <title>PCAP assembly of the Caenorhabditis remanei genome.</title>
        <authorList>
            <consortium name="The Caenorhabditis remanei Sequencing Consortium"/>
            <person name="Wilson R.K."/>
        </authorList>
    </citation>
    <scope>NUCLEOTIDE SEQUENCE [LARGE SCALE GENOMIC DNA]</scope>
    <source>
        <strain evidence="3">PB4641</strain>
    </source>
</reference>
<name>E3MTE7_CAERE</name>
<accession>E3MTE7</accession>
<dbReference type="OMA" id="QNIKCGW"/>
<proteinExistence type="predicted"/>
<dbReference type="AlphaFoldDB" id="E3MTE7"/>
<dbReference type="OrthoDB" id="5832018at2759"/>
<dbReference type="InterPro" id="IPR013087">
    <property type="entry name" value="Znf_C2H2_type"/>
</dbReference>
<evidence type="ECO:0000313" key="4">
    <source>
        <dbReference type="Proteomes" id="UP000008281"/>
    </source>
</evidence>
<feature type="region of interest" description="Disordered" evidence="1">
    <location>
        <begin position="82"/>
        <end position="113"/>
    </location>
</feature>
<evidence type="ECO:0000313" key="3">
    <source>
        <dbReference type="EMBL" id="EFP08739.1"/>
    </source>
</evidence>
<gene>
    <name evidence="3" type="ORF">CRE_19872</name>
</gene>
<dbReference type="Proteomes" id="UP000008281">
    <property type="component" value="Unassembled WGS sequence"/>
</dbReference>
<dbReference type="InterPro" id="IPR048420">
    <property type="entry name" value="Zap1-like_Znf1"/>
</dbReference>
<evidence type="ECO:0000259" key="2">
    <source>
        <dbReference type="PROSITE" id="PS00028"/>
    </source>
</evidence>
<feature type="domain" description="C2H2-type" evidence="2">
    <location>
        <begin position="10"/>
        <end position="33"/>
    </location>
</feature>
<evidence type="ECO:0000256" key="1">
    <source>
        <dbReference type="SAM" id="MobiDB-lite"/>
    </source>
</evidence>
<sequence length="274" mass="31272">MSETTQNITCKWSGCSHRFGSEVDMNMHVMMNHMVLLNYGDFVLKKPLVNRKRPAEPQAEPSPEISEVSPVVRQLTATVKVESRPPEVAPESESIPIPPKKPVKPDSSSSAPLPIPPIPIPPNLEVPIESRQVAENLQKFFNSNWNPTAIEMDSDATSLQNGDVMEQMDAIMAVPQKLSDVIDEILERLRPMKQLGFIRETRPVYCLICLKYVKSFHECNWKHTPAEDRIAEMWYRRFGKERPNGKNQLMKELLEVKSWILMEEEAGNLQDINL</sequence>
<dbReference type="GeneID" id="9815045"/>
<protein>
    <recommendedName>
        <fullName evidence="2">C2H2-type domain-containing protein</fullName>
    </recommendedName>
</protein>
<dbReference type="EMBL" id="DS268476">
    <property type="protein sequence ID" value="EFP08739.1"/>
    <property type="molecule type" value="Genomic_DNA"/>
</dbReference>